<reference evidence="1" key="1">
    <citation type="submission" date="2022-09" db="EMBL/GenBank/DDBJ databases">
        <title>Eubacterium sp. LFL-14 isolated from human feces.</title>
        <authorList>
            <person name="Liu F."/>
        </authorList>
    </citation>
    <scope>NUCLEOTIDE SEQUENCE</scope>
    <source>
        <strain evidence="1">LFL-14</strain>
    </source>
</reference>
<gene>
    <name evidence="1" type="ORF">N5B56_01405</name>
</gene>
<organism evidence="1 2">
    <name type="scientific">Eubacterium album</name>
    <dbReference type="NCBI Taxonomy" id="2978477"/>
    <lineage>
        <taxon>Bacteria</taxon>
        <taxon>Bacillati</taxon>
        <taxon>Bacillota</taxon>
        <taxon>Clostridia</taxon>
        <taxon>Eubacteriales</taxon>
        <taxon>Eubacteriaceae</taxon>
        <taxon>Eubacterium</taxon>
    </lineage>
</organism>
<dbReference type="RefSeq" id="WP_260978178.1">
    <property type="nucleotide sequence ID" value="NZ_JAODBU010000002.1"/>
</dbReference>
<sequence>MRLIDADNLIEVLHKSLEGDCDLKKDYELLGIDDFIDNQAIIYDIEHKCECKDCTGCTQWKCDTANVIQEYKENLVKQLEIVKQKHKIEMQKEENETDFYSNYIVSEEHGYIMGLQEVIEMVKGGENNVNITNYEKMV</sequence>
<name>A0ABT2LZG9_9FIRM</name>
<proteinExistence type="predicted"/>
<evidence type="ECO:0000313" key="1">
    <source>
        <dbReference type="EMBL" id="MCT7397742.1"/>
    </source>
</evidence>
<comment type="caution">
    <text evidence="1">The sequence shown here is derived from an EMBL/GenBank/DDBJ whole genome shotgun (WGS) entry which is preliminary data.</text>
</comment>
<dbReference type="Proteomes" id="UP001431199">
    <property type="component" value="Unassembled WGS sequence"/>
</dbReference>
<dbReference type="EMBL" id="JAODBU010000002">
    <property type="protein sequence ID" value="MCT7397742.1"/>
    <property type="molecule type" value="Genomic_DNA"/>
</dbReference>
<evidence type="ECO:0000313" key="2">
    <source>
        <dbReference type="Proteomes" id="UP001431199"/>
    </source>
</evidence>
<protein>
    <submittedName>
        <fullName evidence="1">Uncharacterized protein</fullName>
    </submittedName>
</protein>
<keyword evidence="2" id="KW-1185">Reference proteome</keyword>
<accession>A0ABT2LZG9</accession>